<feature type="compositionally biased region" description="Low complexity" evidence="1">
    <location>
        <begin position="118"/>
        <end position="138"/>
    </location>
</feature>
<feature type="compositionally biased region" description="Acidic residues" evidence="1">
    <location>
        <begin position="149"/>
        <end position="163"/>
    </location>
</feature>
<name>A0A8A2U467_9EURY</name>
<evidence type="ECO:0000256" key="1">
    <source>
        <dbReference type="SAM" id="MobiDB-lite"/>
    </source>
</evidence>
<dbReference type="KEGG" id="hlo:J0X27_10450"/>
<dbReference type="Proteomes" id="UP000663191">
    <property type="component" value="Chromosome"/>
</dbReference>
<reference evidence="2 3" key="1">
    <citation type="journal article" date="2006" name="Int. J. Syst. Evol. Microbiol.">
        <title>Haloterrigena longa sp. nov. and Haloterrigena limicola sp. nov., extremely halophilic archaea isolated from a salt lake.</title>
        <authorList>
            <person name="Cui H.L."/>
            <person name="Tohty D."/>
            <person name="Zhou P.J."/>
            <person name="Liu S.J."/>
        </authorList>
    </citation>
    <scope>NUCLEOTIDE SEQUENCE [LARGE SCALE GENOMIC DNA]</scope>
    <source>
        <strain evidence="2 3">ABH32</strain>
    </source>
</reference>
<feature type="region of interest" description="Disordered" evidence="1">
    <location>
        <begin position="117"/>
        <end position="172"/>
    </location>
</feature>
<accession>A0A8A2U467</accession>
<gene>
    <name evidence="2" type="ORF">J0X27_10450</name>
</gene>
<evidence type="ECO:0000313" key="2">
    <source>
        <dbReference type="EMBL" id="QSW83889.1"/>
    </source>
</evidence>
<organism evidence="2 3">
    <name type="scientific">Natrinema longum</name>
    <dbReference type="NCBI Taxonomy" id="370324"/>
    <lineage>
        <taxon>Archaea</taxon>
        <taxon>Methanobacteriati</taxon>
        <taxon>Methanobacteriota</taxon>
        <taxon>Stenosarchaea group</taxon>
        <taxon>Halobacteria</taxon>
        <taxon>Halobacteriales</taxon>
        <taxon>Natrialbaceae</taxon>
        <taxon>Natrinema</taxon>
    </lineage>
</organism>
<sequence>MSDEEFNRDELCAAVGEDNDLEPLEKEMQIRWSKAGEPLPESVPYDDPVVWVYSEIRGPCRRLLRRSNFWPTELRVEGGRKVAPHNFSGERITGVGGYIPRGSLKLQGSIRSDSTHASVVSNDWSESNSSVSSSGESSEPSKNKSQDGTDGEDTDSDADDGDAGDTTNPLDW</sequence>
<dbReference type="EMBL" id="CP071463">
    <property type="protein sequence ID" value="QSW83889.1"/>
    <property type="molecule type" value="Genomic_DNA"/>
</dbReference>
<proteinExistence type="predicted"/>
<dbReference type="AlphaFoldDB" id="A0A8A2U467"/>
<evidence type="ECO:0000313" key="3">
    <source>
        <dbReference type="Proteomes" id="UP000663191"/>
    </source>
</evidence>
<protein>
    <submittedName>
        <fullName evidence="2">Uncharacterized protein</fullName>
    </submittedName>
</protein>
<keyword evidence="3" id="KW-1185">Reference proteome</keyword>
<dbReference type="GeneID" id="63184168"/>
<dbReference type="RefSeq" id="WP_207269130.1">
    <property type="nucleotide sequence ID" value="NZ_CP071463.1"/>
</dbReference>